<accession>A0ABV5W8W7</accession>
<organism evidence="3 4">
    <name type="scientific">Paenibacillus hodogayensis</name>
    <dbReference type="NCBI Taxonomy" id="279208"/>
    <lineage>
        <taxon>Bacteria</taxon>
        <taxon>Bacillati</taxon>
        <taxon>Bacillota</taxon>
        <taxon>Bacilli</taxon>
        <taxon>Bacillales</taxon>
        <taxon>Paenibacillaceae</taxon>
        <taxon>Paenibacillus</taxon>
    </lineage>
</organism>
<reference evidence="3 4" key="1">
    <citation type="submission" date="2024-09" db="EMBL/GenBank/DDBJ databases">
        <authorList>
            <person name="Sun Q."/>
            <person name="Mori K."/>
        </authorList>
    </citation>
    <scope>NUCLEOTIDE SEQUENCE [LARGE SCALE GENOMIC DNA]</scope>
    <source>
        <strain evidence="3 4">JCM 12520</strain>
    </source>
</reference>
<feature type="chain" id="PRO_5046830228" evidence="1">
    <location>
        <begin position="28"/>
        <end position="351"/>
    </location>
</feature>
<dbReference type="InterPro" id="IPR012854">
    <property type="entry name" value="Cu_amine_oxidase-like_N"/>
</dbReference>
<evidence type="ECO:0000313" key="3">
    <source>
        <dbReference type="EMBL" id="MFB9756621.1"/>
    </source>
</evidence>
<dbReference type="SUPFAM" id="SSF55383">
    <property type="entry name" value="Copper amine oxidase, domain N"/>
    <property type="match status" value="1"/>
</dbReference>
<dbReference type="Proteomes" id="UP001589619">
    <property type="component" value="Unassembled WGS sequence"/>
</dbReference>
<dbReference type="Pfam" id="PF07833">
    <property type="entry name" value="Cu_amine_oxidN1"/>
    <property type="match status" value="1"/>
</dbReference>
<keyword evidence="4" id="KW-1185">Reference proteome</keyword>
<dbReference type="InterPro" id="IPR036582">
    <property type="entry name" value="Mao_N_sf"/>
</dbReference>
<evidence type="ECO:0000313" key="4">
    <source>
        <dbReference type="Proteomes" id="UP001589619"/>
    </source>
</evidence>
<gene>
    <name evidence="3" type="ORF">ACFFNY_34025</name>
</gene>
<keyword evidence="1" id="KW-0732">Signal</keyword>
<dbReference type="Gene3D" id="3.30.457.10">
    <property type="entry name" value="Copper amine oxidase-like, N-terminal domain"/>
    <property type="match status" value="1"/>
</dbReference>
<dbReference type="EMBL" id="JBHMAG010000025">
    <property type="protein sequence ID" value="MFB9756621.1"/>
    <property type="molecule type" value="Genomic_DNA"/>
</dbReference>
<proteinExistence type="predicted"/>
<comment type="caution">
    <text evidence="3">The sequence shown here is derived from an EMBL/GenBank/DDBJ whole genome shotgun (WGS) entry which is preliminary data.</text>
</comment>
<dbReference type="RefSeq" id="WP_344913065.1">
    <property type="nucleotide sequence ID" value="NZ_BAAAYO010000011.1"/>
</dbReference>
<protein>
    <submittedName>
        <fullName evidence="3">Copper amine oxidase N-terminal domain-containing protein</fullName>
    </submittedName>
</protein>
<evidence type="ECO:0000256" key="1">
    <source>
        <dbReference type="SAM" id="SignalP"/>
    </source>
</evidence>
<feature type="domain" description="Copper amine oxidase-like N-terminal" evidence="2">
    <location>
        <begin position="68"/>
        <end position="154"/>
    </location>
</feature>
<name>A0ABV5W8W7_9BACL</name>
<evidence type="ECO:0000259" key="2">
    <source>
        <dbReference type="Pfam" id="PF07833"/>
    </source>
</evidence>
<sequence length="351" mass="36939">MMKHPMKTSVAALFALSVSITGVSAFAADASQPEPVRAQAIAQTTAQPVAISVNGEALATSGYKKAGVSETMVPLRDIAEKLGMTVTWSEADLTAGLSKGEVRTSVKLGEDNYTVDQKSLTLGVAPERTDSKTYVPVSFVSQVLHATVKTDGGSIAITPLQQRENVLTRGVVTEVYDQGGRQFVRINGIGPDGIVLNVDGDTAYEKADGTKLKLSDIALGAAVEVEHSMVATLSLPPQTAAYKITLLEQEQVVDTIGTAGLIEEVVTSDDKAISLRIKGKGITDKSPDEVVLRLNDKTVLTNTDGESVELSALTKGAKVIGYYNGVLTRSLPPIGTAWKIVLQAPADSDSN</sequence>
<feature type="signal peptide" evidence="1">
    <location>
        <begin position="1"/>
        <end position="27"/>
    </location>
</feature>